<proteinExistence type="predicted"/>
<accession>A0AAU9PZU2</accession>
<sequence length="164" mass="18685">MMRNVAILMVSVFCSGLLYAKPPEVSLLHNWMIENYKSIESNLSERKTTEMVPTLFSLVEIWKRRDGAISGEVSPLLLVALAEEPQNTLLLLSGSPESFDKWLNELEGMVFTDHTGKEMVRLEKLRLDVLATMKSYSRKQPDNFKPMVEALIERLEVIKVSVVD</sequence>
<dbReference type="RefSeq" id="WP_409930171.1">
    <property type="nucleotide sequence ID" value="NZ_CAKMTQ010000001.1"/>
</dbReference>
<evidence type="ECO:0000313" key="2">
    <source>
        <dbReference type="Proteomes" id="UP001295420"/>
    </source>
</evidence>
<evidence type="ECO:0000313" key="1">
    <source>
        <dbReference type="EMBL" id="CAH1521669.1"/>
    </source>
</evidence>
<name>A0AAU9PZU2_9VIBR</name>
<comment type="caution">
    <text evidence="1">The sequence shown here is derived from an EMBL/GenBank/DDBJ whole genome shotgun (WGS) entry which is preliminary data.</text>
</comment>
<evidence type="ECO:0008006" key="3">
    <source>
        <dbReference type="Google" id="ProtNLM"/>
    </source>
</evidence>
<reference evidence="1" key="1">
    <citation type="submission" date="2022-01" db="EMBL/GenBank/DDBJ databases">
        <authorList>
            <person name="Lagorce A."/>
        </authorList>
    </citation>
    <scope>NUCLEOTIDE SEQUENCE</scope>
    <source>
        <strain evidence="1">Th15_F1_D04</strain>
    </source>
</reference>
<dbReference type="EMBL" id="CAKMTQ010000001">
    <property type="protein sequence ID" value="CAH1521669.1"/>
    <property type="molecule type" value="Genomic_DNA"/>
</dbReference>
<dbReference type="AlphaFoldDB" id="A0AAU9PZU2"/>
<protein>
    <recommendedName>
        <fullName evidence="3">DUF2059 domain-containing protein</fullName>
    </recommendedName>
</protein>
<dbReference type="Proteomes" id="UP001295420">
    <property type="component" value="Unassembled WGS sequence"/>
</dbReference>
<organism evidence="1 2">
    <name type="scientific">Vibrio owensii</name>
    <dbReference type="NCBI Taxonomy" id="696485"/>
    <lineage>
        <taxon>Bacteria</taxon>
        <taxon>Pseudomonadati</taxon>
        <taxon>Pseudomonadota</taxon>
        <taxon>Gammaproteobacteria</taxon>
        <taxon>Vibrionales</taxon>
        <taxon>Vibrionaceae</taxon>
        <taxon>Vibrio</taxon>
    </lineage>
</organism>
<gene>
    <name evidence="1" type="ORF">THF1D04_11069</name>
</gene>